<feature type="region of interest" description="Disordered" evidence="1">
    <location>
        <begin position="158"/>
        <end position="210"/>
    </location>
</feature>
<name>A0A319DW98_ASPSB</name>
<accession>A0A319DW98</accession>
<reference evidence="2 3" key="1">
    <citation type="submission" date="2018-02" db="EMBL/GenBank/DDBJ databases">
        <title>The genomes of Aspergillus section Nigri reveals drivers in fungal speciation.</title>
        <authorList>
            <consortium name="DOE Joint Genome Institute"/>
            <person name="Vesth T.C."/>
            <person name="Nybo J."/>
            <person name="Theobald S."/>
            <person name="Brandl J."/>
            <person name="Frisvad J.C."/>
            <person name="Nielsen K.F."/>
            <person name="Lyhne E.K."/>
            <person name="Kogle M.E."/>
            <person name="Kuo A."/>
            <person name="Riley R."/>
            <person name="Clum A."/>
            <person name="Nolan M."/>
            <person name="Lipzen A."/>
            <person name="Salamov A."/>
            <person name="Henrissat B."/>
            <person name="Wiebenga A."/>
            <person name="De vries R.P."/>
            <person name="Grigoriev I.V."/>
            <person name="Mortensen U.H."/>
            <person name="Andersen M.R."/>
            <person name="Baker S.E."/>
        </authorList>
    </citation>
    <scope>NUCLEOTIDE SEQUENCE [LARGE SCALE GENOMIC DNA]</scope>
    <source>
        <strain evidence="2 3">CBS 121057</strain>
    </source>
</reference>
<proteinExistence type="predicted"/>
<dbReference type="OrthoDB" id="4185910at2759"/>
<protein>
    <submittedName>
        <fullName evidence="2">Uncharacterized protein</fullName>
    </submittedName>
</protein>
<feature type="compositionally biased region" description="Polar residues" evidence="1">
    <location>
        <begin position="183"/>
        <end position="210"/>
    </location>
</feature>
<sequence>MSQPINCASKYQPFPCFYVYRPGYLVVPLIPLDELPWWIQVGDFNWTDSALYESMLPASFNYFPRVGEYDVVCHHCYAHVDSLHRSVSERSNSNASSHTSNVPKGLGAVAPSKPAVLDHPYMLKHPPFEASFNTSPFVGMCFVKCPSLPWSIRSRRAREDDQNVNQDGHPGDHGSNNGSSHSMQVQGESSNNGSSHSMQTQEEQTTNGSDSVVVEYRPIVHEENSDATVPPVEEPMHFSISIDDNSHTPVEDNLIPDPRHSDTELRIHAMRKA</sequence>
<evidence type="ECO:0000256" key="1">
    <source>
        <dbReference type="SAM" id="MobiDB-lite"/>
    </source>
</evidence>
<dbReference type="Proteomes" id="UP000248423">
    <property type="component" value="Unassembled WGS sequence"/>
</dbReference>
<feature type="compositionally biased region" description="Low complexity" evidence="1">
    <location>
        <begin position="173"/>
        <end position="182"/>
    </location>
</feature>
<dbReference type="EMBL" id="KZ826401">
    <property type="protein sequence ID" value="PYI02082.1"/>
    <property type="molecule type" value="Genomic_DNA"/>
</dbReference>
<gene>
    <name evidence="2" type="ORF">BO78DRAFT_422883</name>
</gene>
<organism evidence="2 3">
    <name type="scientific">Aspergillus sclerotiicarbonarius (strain CBS 121057 / IBT 28362)</name>
    <dbReference type="NCBI Taxonomy" id="1448318"/>
    <lineage>
        <taxon>Eukaryota</taxon>
        <taxon>Fungi</taxon>
        <taxon>Dikarya</taxon>
        <taxon>Ascomycota</taxon>
        <taxon>Pezizomycotina</taxon>
        <taxon>Eurotiomycetes</taxon>
        <taxon>Eurotiomycetidae</taxon>
        <taxon>Eurotiales</taxon>
        <taxon>Aspergillaceae</taxon>
        <taxon>Aspergillus</taxon>
        <taxon>Aspergillus subgen. Circumdati</taxon>
    </lineage>
</organism>
<evidence type="ECO:0000313" key="3">
    <source>
        <dbReference type="Proteomes" id="UP000248423"/>
    </source>
</evidence>
<dbReference type="VEuPathDB" id="FungiDB:BO78DRAFT_422883"/>
<evidence type="ECO:0000313" key="2">
    <source>
        <dbReference type="EMBL" id="PYI02082.1"/>
    </source>
</evidence>
<keyword evidence="3" id="KW-1185">Reference proteome</keyword>
<dbReference type="AlphaFoldDB" id="A0A319DW98"/>